<dbReference type="InterPro" id="IPR029063">
    <property type="entry name" value="SAM-dependent_MTases_sf"/>
</dbReference>
<dbReference type="InterPro" id="IPR010743">
    <property type="entry name" value="Methionine_synth_MetW"/>
</dbReference>
<keyword evidence="2" id="KW-1185">Reference proteome</keyword>
<gene>
    <name evidence="1" type="primary">metW</name>
    <name evidence="1" type="ORF">ACFSCS_06760</name>
</gene>
<dbReference type="CDD" id="cd02440">
    <property type="entry name" value="AdoMet_MTases"/>
    <property type="match status" value="1"/>
</dbReference>
<reference evidence="2" key="1">
    <citation type="journal article" date="2019" name="Int. J. Syst. Evol. Microbiol.">
        <title>The Global Catalogue of Microorganisms (GCM) 10K type strain sequencing project: providing services to taxonomists for standard genome sequencing and annotation.</title>
        <authorList>
            <consortium name="The Broad Institute Genomics Platform"/>
            <consortium name="The Broad Institute Genome Sequencing Center for Infectious Disease"/>
            <person name="Wu L."/>
            <person name="Ma J."/>
        </authorList>
    </citation>
    <scope>NUCLEOTIDE SEQUENCE [LARGE SCALE GENOMIC DNA]</scope>
    <source>
        <strain evidence="2">CAIM 431</strain>
    </source>
</reference>
<comment type="caution">
    <text evidence="1">The sequence shown here is derived from an EMBL/GenBank/DDBJ whole genome shotgun (WGS) entry which is preliminary data.</text>
</comment>
<protein>
    <submittedName>
        <fullName evidence="1">Methionine biosynthesis protein MetW</fullName>
    </submittedName>
</protein>
<dbReference type="NCBIfam" id="TIGR02081">
    <property type="entry name" value="metW"/>
    <property type="match status" value="1"/>
</dbReference>
<dbReference type="SUPFAM" id="SSF53335">
    <property type="entry name" value="S-adenosyl-L-methionine-dependent methyltransferases"/>
    <property type="match status" value="1"/>
</dbReference>
<dbReference type="Gene3D" id="3.40.50.150">
    <property type="entry name" value="Vaccinia Virus protein VP39"/>
    <property type="match status" value="1"/>
</dbReference>
<accession>A0ABW4RVJ2</accession>
<dbReference type="Proteomes" id="UP001597326">
    <property type="component" value="Unassembled WGS sequence"/>
</dbReference>
<proteinExistence type="predicted"/>
<dbReference type="EMBL" id="JBHUFZ010000015">
    <property type="protein sequence ID" value="MFD1889890.1"/>
    <property type="molecule type" value="Genomic_DNA"/>
</dbReference>
<sequence length="216" mass="23827">MSAPRSTASHGATAAALGLRADLQLVADLVPRGSRVLDLGCGSGELLDVLSRERGCTGTGVEKDPAEVLRAIWRGVPVIELDLDNQLDEFADDSYDVVVLSRTLQAVLHPQHVLDEMARIAPRMVVSMPNFGLWRHRLRLLTGHMPRSRDLPFTWYDTPNLHHATLVDLEELFDERGLLVEQKIALDEQGRRSRLGERAANLTAGAAVYVLRAPGR</sequence>
<evidence type="ECO:0000313" key="2">
    <source>
        <dbReference type="Proteomes" id="UP001597326"/>
    </source>
</evidence>
<organism evidence="1 2">
    <name type="scientific">Luteococcus peritonei</name>
    <dbReference type="NCBI Taxonomy" id="88874"/>
    <lineage>
        <taxon>Bacteria</taxon>
        <taxon>Bacillati</taxon>
        <taxon>Actinomycetota</taxon>
        <taxon>Actinomycetes</taxon>
        <taxon>Propionibacteriales</taxon>
        <taxon>Propionibacteriaceae</taxon>
        <taxon>Luteococcus</taxon>
    </lineage>
</organism>
<name>A0ABW4RVJ2_9ACTN</name>
<dbReference type="RefSeq" id="WP_343873521.1">
    <property type="nucleotide sequence ID" value="NZ_BAAAIX010000016.1"/>
</dbReference>
<evidence type="ECO:0000313" key="1">
    <source>
        <dbReference type="EMBL" id="MFD1889890.1"/>
    </source>
</evidence>
<dbReference type="Pfam" id="PF07021">
    <property type="entry name" value="MetW"/>
    <property type="match status" value="1"/>
</dbReference>